<dbReference type="GO" id="GO:0009055">
    <property type="term" value="F:electron transfer activity"/>
    <property type="evidence" value="ECO:0007669"/>
    <property type="project" value="InterPro"/>
</dbReference>
<evidence type="ECO:0000256" key="2">
    <source>
        <dbReference type="ARBA" id="ARBA00022723"/>
    </source>
</evidence>
<keyword evidence="3 4" id="KW-0408">Iron</keyword>
<dbReference type="PROSITE" id="PS51257">
    <property type="entry name" value="PROKAR_LIPOPROTEIN"/>
    <property type="match status" value="1"/>
</dbReference>
<protein>
    <submittedName>
        <fullName evidence="7">Cytochrome c</fullName>
    </submittedName>
</protein>
<dbReference type="EMBL" id="FNWJ01000001">
    <property type="protein sequence ID" value="SEH10594.1"/>
    <property type="molecule type" value="Genomic_DNA"/>
</dbReference>
<dbReference type="RefSeq" id="WP_093115853.1">
    <property type="nucleotide sequence ID" value="NZ_FNWJ01000001.1"/>
</dbReference>
<feature type="domain" description="Cytochrome c" evidence="6">
    <location>
        <begin position="42"/>
        <end position="131"/>
    </location>
</feature>
<evidence type="ECO:0000256" key="4">
    <source>
        <dbReference type="PROSITE-ProRule" id="PRU00433"/>
    </source>
</evidence>
<feature type="region of interest" description="Disordered" evidence="5">
    <location>
        <begin position="67"/>
        <end position="86"/>
    </location>
</feature>
<proteinExistence type="predicted"/>
<organism evidence="7 8">
    <name type="scientific">Thermoleophilum album</name>
    <dbReference type="NCBI Taxonomy" id="29539"/>
    <lineage>
        <taxon>Bacteria</taxon>
        <taxon>Bacillati</taxon>
        <taxon>Actinomycetota</taxon>
        <taxon>Thermoleophilia</taxon>
        <taxon>Thermoleophilales</taxon>
        <taxon>Thermoleophilaceae</taxon>
        <taxon>Thermoleophilum</taxon>
    </lineage>
</organism>
<dbReference type="Gene3D" id="1.10.760.10">
    <property type="entry name" value="Cytochrome c-like domain"/>
    <property type="match status" value="1"/>
</dbReference>
<evidence type="ECO:0000313" key="7">
    <source>
        <dbReference type="EMBL" id="SEH10594.1"/>
    </source>
</evidence>
<accession>A0A1H6FLC7</accession>
<reference evidence="8" key="1">
    <citation type="submission" date="2016-10" db="EMBL/GenBank/DDBJ databases">
        <authorList>
            <person name="Varghese N."/>
            <person name="Submissions S."/>
        </authorList>
    </citation>
    <scope>NUCLEOTIDE SEQUENCE [LARGE SCALE GENOMIC DNA]</scope>
    <source>
        <strain evidence="8">ATCC 35263</strain>
    </source>
</reference>
<dbReference type="GO" id="GO:0046872">
    <property type="term" value="F:metal ion binding"/>
    <property type="evidence" value="ECO:0007669"/>
    <property type="project" value="UniProtKB-KW"/>
</dbReference>
<dbReference type="InterPro" id="IPR036909">
    <property type="entry name" value="Cyt_c-like_dom_sf"/>
</dbReference>
<evidence type="ECO:0000259" key="6">
    <source>
        <dbReference type="PROSITE" id="PS51007"/>
    </source>
</evidence>
<evidence type="ECO:0000256" key="3">
    <source>
        <dbReference type="ARBA" id="ARBA00023004"/>
    </source>
</evidence>
<name>A0A1H6FLC7_THEAL</name>
<keyword evidence="8" id="KW-1185">Reference proteome</keyword>
<gene>
    <name evidence="7" type="ORF">SAMN02745716_0464</name>
</gene>
<sequence length="143" mass="15144">MSSEPRTRRSAGRALRASALAIGAAALLAGCGGKITVTKSDPTLRRGAELFNERCSVCHSLDAANAYGSKPPGQLEPGERTNGPNFNVRRVKRDDVLFAIRNGGFSGQIMPANIVVGRDAELIADFLATCSGRRNRAVCDADK</sequence>
<keyword evidence="2 4" id="KW-0479">Metal-binding</keyword>
<evidence type="ECO:0000256" key="1">
    <source>
        <dbReference type="ARBA" id="ARBA00022617"/>
    </source>
</evidence>
<dbReference type="GO" id="GO:0020037">
    <property type="term" value="F:heme binding"/>
    <property type="evidence" value="ECO:0007669"/>
    <property type="project" value="InterPro"/>
</dbReference>
<evidence type="ECO:0000313" key="8">
    <source>
        <dbReference type="Proteomes" id="UP000222056"/>
    </source>
</evidence>
<evidence type="ECO:0000256" key="5">
    <source>
        <dbReference type="SAM" id="MobiDB-lite"/>
    </source>
</evidence>
<dbReference type="Proteomes" id="UP000222056">
    <property type="component" value="Unassembled WGS sequence"/>
</dbReference>
<dbReference type="STRING" id="29539.SAMN02745716_0464"/>
<dbReference type="PROSITE" id="PS51007">
    <property type="entry name" value="CYTC"/>
    <property type="match status" value="1"/>
</dbReference>
<dbReference type="Pfam" id="PF00034">
    <property type="entry name" value="Cytochrom_C"/>
    <property type="match status" value="1"/>
</dbReference>
<dbReference type="AlphaFoldDB" id="A0A1H6FLC7"/>
<keyword evidence="1 4" id="KW-0349">Heme</keyword>
<dbReference type="InterPro" id="IPR009056">
    <property type="entry name" value="Cyt_c-like_dom"/>
</dbReference>
<dbReference type="SUPFAM" id="SSF46626">
    <property type="entry name" value="Cytochrome c"/>
    <property type="match status" value="1"/>
</dbReference>